<evidence type="ECO:0000313" key="5">
    <source>
        <dbReference type="Proteomes" id="UP000078503"/>
    </source>
</evidence>
<dbReference type="EMBL" id="LVHF01000012">
    <property type="protein sequence ID" value="OAN17654.1"/>
    <property type="molecule type" value="Genomic_DNA"/>
</dbReference>
<dbReference type="PANTHER" id="PTHR38108:SF1">
    <property type="entry name" value="UPF0319 PROTEIN YCCT"/>
    <property type="match status" value="1"/>
</dbReference>
<reference evidence="4 5" key="1">
    <citation type="submission" date="2016-03" db="EMBL/GenBank/DDBJ databases">
        <title>Photobacterium proteolyticum sp. nov. a protease producing bacterium isolated from ocean sediments of Laizhou Bay.</title>
        <authorList>
            <person name="Li Y."/>
        </authorList>
    </citation>
    <scope>NUCLEOTIDE SEQUENCE [LARGE SCALE GENOMIC DNA]</scope>
    <source>
        <strain evidence="4 5">R-40508</strain>
    </source>
</reference>
<comment type="caution">
    <text evidence="4">The sequence shown here is derived from an EMBL/GenBank/DDBJ whole genome shotgun (WGS) entry which is preliminary data.</text>
</comment>
<organism evidence="4 5">
    <name type="scientific">Photobacterium jeanii</name>
    <dbReference type="NCBI Taxonomy" id="858640"/>
    <lineage>
        <taxon>Bacteria</taxon>
        <taxon>Pseudomonadati</taxon>
        <taxon>Pseudomonadota</taxon>
        <taxon>Gammaproteobacteria</taxon>
        <taxon>Vibrionales</taxon>
        <taxon>Vibrionaceae</taxon>
        <taxon>Photobacterium</taxon>
    </lineage>
</organism>
<accession>A0A178KLN5</accession>
<evidence type="ECO:0000256" key="3">
    <source>
        <dbReference type="HAMAP-Rule" id="MF_00789"/>
    </source>
</evidence>
<evidence type="ECO:0000256" key="1">
    <source>
        <dbReference type="ARBA" id="ARBA00008490"/>
    </source>
</evidence>
<proteinExistence type="inferred from homology"/>
<feature type="signal peptide" evidence="3">
    <location>
        <begin position="1"/>
        <end position="21"/>
    </location>
</feature>
<keyword evidence="5" id="KW-1185">Reference proteome</keyword>
<dbReference type="OrthoDB" id="7058190at2"/>
<dbReference type="AlphaFoldDB" id="A0A178KLN5"/>
<dbReference type="Pfam" id="PF09829">
    <property type="entry name" value="DUF2057"/>
    <property type="match status" value="1"/>
</dbReference>
<comment type="similarity">
    <text evidence="1 3">Belongs to the UPF0319 family.</text>
</comment>
<name>A0A178KLN5_9GAMM</name>
<dbReference type="Proteomes" id="UP000078503">
    <property type="component" value="Unassembled WGS sequence"/>
</dbReference>
<dbReference type="InterPro" id="IPR018635">
    <property type="entry name" value="UPF0319"/>
</dbReference>
<dbReference type="PANTHER" id="PTHR38108">
    <property type="entry name" value="UPF0319 PROTEIN YCCT"/>
    <property type="match status" value="1"/>
</dbReference>
<feature type="chain" id="PRO_5009002196" description="UPF0319 protein A3K86_01655" evidence="3">
    <location>
        <begin position="22"/>
        <end position="217"/>
    </location>
</feature>
<dbReference type="HAMAP" id="MF_00789">
    <property type="entry name" value="UPF0319"/>
    <property type="match status" value="1"/>
</dbReference>
<gene>
    <name evidence="4" type="ORF">A3K86_01655</name>
</gene>
<dbReference type="STRING" id="858640.A3K86_01655"/>
<protein>
    <recommendedName>
        <fullName evidence="3">UPF0319 protein A3K86_01655</fullName>
    </recommendedName>
</protein>
<dbReference type="RefSeq" id="WP_068326719.1">
    <property type="nucleotide sequence ID" value="NZ_LVHF01000012.1"/>
</dbReference>
<sequence length="217" mass="23469" precursor="true">MKLRTACIALAAASLSLPALADVTVNLPTTASLVLVNGKSIDGTDTLSLKDGTNQIAFRYEGGYRENGDYTVYSSDVIIMKFDGNKANYTLKLPKINSEIEGNRFNKKPKIALVDASGNDVKFEQGKLIKHGIQFGRNYEAEMAAYNQTEQPAALIGAVAVTTLPATVTPAVTSTQPVAKTSPTPQGENVAENMLNYWYSQADEATKARFKARINQE</sequence>
<evidence type="ECO:0000313" key="4">
    <source>
        <dbReference type="EMBL" id="OAN17654.1"/>
    </source>
</evidence>
<keyword evidence="2 3" id="KW-0732">Signal</keyword>
<evidence type="ECO:0000256" key="2">
    <source>
        <dbReference type="ARBA" id="ARBA00022729"/>
    </source>
</evidence>